<protein>
    <recommendedName>
        <fullName evidence="4">Outer membrane protein with beta-barrel domain</fullName>
    </recommendedName>
</protein>
<proteinExistence type="predicted"/>
<evidence type="ECO:0000313" key="3">
    <source>
        <dbReference type="Proteomes" id="UP000269669"/>
    </source>
</evidence>
<reference evidence="2 3" key="1">
    <citation type="submission" date="2018-12" db="EMBL/GenBank/DDBJ databases">
        <title>Sequencing of bacterial isolates from soil warming experiment in Harvard Forest, Massachusetts, USA.</title>
        <authorList>
            <person name="Deangelis K."/>
        </authorList>
    </citation>
    <scope>NUCLEOTIDE SEQUENCE [LARGE SCALE GENOMIC DNA]</scope>
    <source>
        <strain evidence="2 3">EB153</strain>
    </source>
</reference>
<evidence type="ECO:0000256" key="1">
    <source>
        <dbReference type="SAM" id="SignalP"/>
    </source>
</evidence>
<dbReference type="OrthoDB" id="120519at2"/>
<dbReference type="Proteomes" id="UP000269669">
    <property type="component" value="Unassembled WGS sequence"/>
</dbReference>
<keyword evidence="3" id="KW-1185">Reference proteome</keyword>
<dbReference type="AlphaFoldDB" id="A0A3R9NY03"/>
<accession>A0A3R9NY03</accession>
<feature type="chain" id="PRO_5018556458" description="Outer membrane protein with beta-barrel domain" evidence="1">
    <location>
        <begin position="25"/>
        <end position="294"/>
    </location>
</feature>
<comment type="caution">
    <text evidence="2">The sequence shown here is derived from an EMBL/GenBank/DDBJ whole genome shotgun (WGS) entry which is preliminary data.</text>
</comment>
<evidence type="ECO:0008006" key="4">
    <source>
        <dbReference type="Google" id="ProtNLM"/>
    </source>
</evidence>
<keyword evidence="1" id="KW-0732">Signal</keyword>
<dbReference type="RefSeq" id="WP_125487669.1">
    <property type="nucleotide sequence ID" value="NZ_RSDW01000001.1"/>
</dbReference>
<dbReference type="EMBL" id="RSDW01000001">
    <property type="protein sequence ID" value="RSL19447.1"/>
    <property type="molecule type" value="Genomic_DNA"/>
</dbReference>
<name>A0A3R9NY03_9BACT</name>
<sequence>MKSPITPWNAALFVMLLSVPCVFAQNLIDPDSVTANLADEAMRTFSSSTDANATSGPTSFVTLPPSTAIKPKTFHPFSAIGFDSHTGLAGTGFDIATPLAKKLNLRAGADFFSYATAFQQQGANVAINLRMKTGRASLDWFPFNGRFRLSPLLVFANNNRILATALIPSGSAITLNGNDYVSSFTDPLHGNGRIDFRRVSPGFTLGLGNIIPRTRSRLSIPIELGFYYVGQPNLQVNFTGSACDPVFPASVGCQSVSQDPSFQKNLAAFIARNNNNLSYASFFPIFSIGFGYAF</sequence>
<gene>
    <name evidence="2" type="ORF">EDE15_5116</name>
</gene>
<dbReference type="Gene3D" id="2.40.160.170">
    <property type="match status" value="1"/>
</dbReference>
<organism evidence="2 3">
    <name type="scientific">Edaphobacter aggregans</name>
    <dbReference type="NCBI Taxonomy" id="570835"/>
    <lineage>
        <taxon>Bacteria</taxon>
        <taxon>Pseudomonadati</taxon>
        <taxon>Acidobacteriota</taxon>
        <taxon>Terriglobia</taxon>
        <taxon>Terriglobales</taxon>
        <taxon>Acidobacteriaceae</taxon>
        <taxon>Edaphobacter</taxon>
    </lineage>
</organism>
<evidence type="ECO:0000313" key="2">
    <source>
        <dbReference type="EMBL" id="RSL19447.1"/>
    </source>
</evidence>
<feature type="signal peptide" evidence="1">
    <location>
        <begin position="1"/>
        <end position="24"/>
    </location>
</feature>